<name>A0A913ZI47_PATMI</name>
<feature type="compositionally biased region" description="Basic and acidic residues" evidence="1">
    <location>
        <begin position="151"/>
        <end position="162"/>
    </location>
</feature>
<evidence type="ECO:0000256" key="1">
    <source>
        <dbReference type="SAM" id="MobiDB-lite"/>
    </source>
</evidence>
<feature type="compositionally biased region" description="Low complexity" evidence="1">
    <location>
        <begin position="38"/>
        <end position="62"/>
    </location>
</feature>
<proteinExistence type="predicted"/>
<accession>A0A913ZI47</accession>
<dbReference type="RefSeq" id="XP_038050731.1">
    <property type="nucleotide sequence ID" value="XM_038194803.1"/>
</dbReference>
<evidence type="ECO:0000313" key="2">
    <source>
        <dbReference type="EnsemblMetazoa" id="XP_038050731.1"/>
    </source>
</evidence>
<feature type="region of interest" description="Disordered" evidence="1">
    <location>
        <begin position="22"/>
        <end position="203"/>
    </location>
</feature>
<dbReference type="Proteomes" id="UP000887568">
    <property type="component" value="Unplaced"/>
</dbReference>
<dbReference type="AlphaFoldDB" id="A0A913ZI47"/>
<evidence type="ECO:0000313" key="3">
    <source>
        <dbReference type="Proteomes" id="UP000887568"/>
    </source>
</evidence>
<reference evidence="2" key="1">
    <citation type="submission" date="2022-11" db="UniProtKB">
        <authorList>
            <consortium name="EnsemblMetazoa"/>
        </authorList>
    </citation>
    <scope>IDENTIFICATION</scope>
</reference>
<keyword evidence="3" id="KW-1185">Reference proteome</keyword>
<sequence>MAEPDDGSTANLAVDTSIFAVGPGEFKDAGSDDENQPSTSSAASSSTQERPKSASSDGTSSKKSSKKATKRPWSGLRRSNAVEDASLVAGAASNVDGASPAGTSTPDVPGPSESPAFADKWADPTLSSQSWGSLQDDADYAHQSEASQEAAKWDEPSQKDVEVPEEEEMLDLPKSPFSCNEDDVGQKKRPSLQSGMSSTHVSYTDLLREIDDSVV</sequence>
<feature type="compositionally biased region" description="Polar residues" evidence="1">
    <location>
        <begin position="191"/>
        <end position="202"/>
    </location>
</feature>
<dbReference type="GeneID" id="119723899"/>
<protein>
    <submittedName>
        <fullName evidence="2">Uncharacterized protein</fullName>
    </submittedName>
</protein>
<dbReference type="EnsemblMetazoa" id="XM_038194803.1">
    <property type="protein sequence ID" value="XP_038050731.1"/>
    <property type="gene ID" value="LOC119723899"/>
</dbReference>
<organism evidence="2 3">
    <name type="scientific">Patiria miniata</name>
    <name type="common">Bat star</name>
    <name type="synonym">Asterina miniata</name>
    <dbReference type="NCBI Taxonomy" id="46514"/>
    <lineage>
        <taxon>Eukaryota</taxon>
        <taxon>Metazoa</taxon>
        <taxon>Echinodermata</taxon>
        <taxon>Eleutherozoa</taxon>
        <taxon>Asterozoa</taxon>
        <taxon>Asteroidea</taxon>
        <taxon>Valvatacea</taxon>
        <taxon>Valvatida</taxon>
        <taxon>Asterinidae</taxon>
        <taxon>Patiria</taxon>
    </lineage>
</organism>